<evidence type="ECO:0000256" key="1">
    <source>
        <dbReference type="ARBA" id="ARBA00006479"/>
    </source>
</evidence>
<dbReference type="PANTHER" id="PTHR18964:SF149">
    <property type="entry name" value="BIFUNCTIONAL UDP-N-ACETYLGLUCOSAMINE 2-EPIMERASE_N-ACETYLMANNOSAMINE KINASE"/>
    <property type="match status" value="1"/>
</dbReference>
<protein>
    <submittedName>
        <fullName evidence="2">Glucokinase</fullName>
    </submittedName>
</protein>
<reference evidence="2" key="1">
    <citation type="submission" date="2022-01" db="EMBL/GenBank/DDBJ databases">
        <title>Novel bile acid biosynthetic pathways are enriched in the microbiome of centenarians.</title>
        <authorList>
            <person name="Sato Y."/>
            <person name="Atarashi K."/>
            <person name="Plichta R.D."/>
            <person name="Arai Y."/>
            <person name="Sasajima S."/>
            <person name="Kearney M.S."/>
            <person name="Suda W."/>
            <person name="Takeshita K."/>
            <person name="Sasaki T."/>
            <person name="Okamoto S."/>
            <person name="Skelly N.A."/>
            <person name="Okamura Y."/>
            <person name="Vlamakis H."/>
            <person name="Li Y."/>
            <person name="Tanoue T."/>
            <person name="Takei H."/>
            <person name="Nittono H."/>
            <person name="Narushima S."/>
            <person name="Irie J."/>
            <person name="Itoh H."/>
            <person name="Moriya K."/>
            <person name="Sugiura Y."/>
            <person name="Suematsu M."/>
            <person name="Moritoki N."/>
            <person name="Shibata S."/>
            <person name="Littman R.D."/>
            <person name="Fischbach A.M."/>
            <person name="Uwamino Y."/>
            <person name="Inoue T."/>
            <person name="Honda A."/>
            <person name="Hattori M."/>
            <person name="Murai T."/>
            <person name="Xavier J.R."/>
            <person name="Hirose N."/>
            <person name="Honda K."/>
        </authorList>
    </citation>
    <scope>NUCLEOTIDE SEQUENCE</scope>
    <source>
        <strain evidence="2">CE91-St55</strain>
    </source>
</reference>
<sequence length="305" mass="33273">MESCYLMMDVGGTGIKAGLFSRSGEMVERVRSFPARAKEGREEIFRNFACIIQEMAKDRMVEGIGMAFPGPFDYEKGISLMRGLDKYDSVYGIPVREGVMEQLERIGKTESVARGCRFLFLHDVEAFAIGACRQGRMAGCKKVMCVCIGTGAGSAFVENGRVVKKAGGGVPENGWIYNTPYKESVIDDYVSVRGLKRLTESVFARPEAVDGAKLFELAEAGSDEAAKVFAAFGENVSEALTPFLKSFRPQGLVLGGQIAKSFPHFGMQLREVCRHTGTAVFTEPDTSIRAMEGLYAAMERVTGAK</sequence>
<gene>
    <name evidence="2" type="ORF">CE91St55_25300</name>
</gene>
<dbReference type="EMBL" id="BQNJ01000001">
    <property type="protein sequence ID" value="GKH00549.1"/>
    <property type="molecule type" value="Genomic_DNA"/>
</dbReference>
<dbReference type="InterPro" id="IPR043129">
    <property type="entry name" value="ATPase_NBD"/>
</dbReference>
<comment type="similarity">
    <text evidence="1">Belongs to the ROK (NagC/XylR) family.</text>
</comment>
<proteinExistence type="inferred from homology"/>
<dbReference type="AlphaFoldDB" id="A0A413LQ13"/>
<dbReference type="Proteomes" id="UP001055091">
    <property type="component" value="Unassembled WGS sequence"/>
</dbReference>
<dbReference type="Pfam" id="PF00480">
    <property type="entry name" value="ROK"/>
    <property type="match status" value="1"/>
</dbReference>
<dbReference type="RefSeq" id="WP_039891788.1">
    <property type="nucleotide sequence ID" value="NZ_BQNJ01000001.1"/>
</dbReference>
<organism evidence="2 3">
    <name type="scientific">Hungatella hathewayi</name>
    <dbReference type="NCBI Taxonomy" id="154046"/>
    <lineage>
        <taxon>Bacteria</taxon>
        <taxon>Bacillati</taxon>
        <taxon>Bacillota</taxon>
        <taxon>Clostridia</taxon>
        <taxon>Lachnospirales</taxon>
        <taxon>Lachnospiraceae</taxon>
        <taxon>Hungatella</taxon>
    </lineage>
</organism>
<dbReference type="GeneID" id="93148176"/>
<dbReference type="PANTHER" id="PTHR18964">
    <property type="entry name" value="ROK (REPRESSOR, ORF, KINASE) FAMILY"/>
    <property type="match status" value="1"/>
</dbReference>
<accession>A0A413LQ13</accession>
<name>A0A413LQ13_9FIRM</name>
<dbReference type="InterPro" id="IPR000600">
    <property type="entry name" value="ROK"/>
</dbReference>
<dbReference type="Gene3D" id="3.30.420.40">
    <property type="match status" value="2"/>
</dbReference>
<evidence type="ECO:0000313" key="3">
    <source>
        <dbReference type="Proteomes" id="UP001055091"/>
    </source>
</evidence>
<evidence type="ECO:0000313" key="2">
    <source>
        <dbReference type="EMBL" id="GKH00549.1"/>
    </source>
</evidence>
<dbReference type="SUPFAM" id="SSF53067">
    <property type="entry name" value="Actin-like ATPase domain"/>
    <property type="match status" value="1"/>
</dbReference>
<comment type="caution">
    <text evidence="2">The sequence shown here is derived from an EMBL/GenBank/DDBJ whole genome shotgun (WGS) entry which is preliminary data.</text>
</comment>